<organism evidence="2">
    <name type="scientific">uncultured Caudovirales phage</name>
    <dbReference type="NCBI Taxonomy" id="2100421"/>
    <lineage>
        <taxon>Viruses</taxon>
        <taxon>Duplodnaviria</taxon>
        <taxon>Heunggongvirae</taxon>
        <taxon>Uroviricota</taxon>
        <taxon>Caudoviricetes</taxon>
        <taxon>Peduoviridae</taxon>
        <taxon>Maltschvirus</taxon>
        <taxon>Maltschvirus maltsch</taxon>
    </lineage>
</organism>
<reference evidence="2" key="1">
    <citation type="submission" date="2020-05" db="EMBL/GenBank/DDBJ databases">
        <authorList>
            <person name="Chiriac C."/>
            <person name="Salcher M."/>
            <person name="Ghai R."/>
            <person name="Kavagutti S V."/>
        </authorList>
    </citation>
    <scope>NUCLEOTIDE SEQUENCE</scope>
</reference>
<dbReference type="EMBL" id="LR797824">
    <property type="protein sequence ID" value="CAB4241826.1"/>
    <property type="molecule type" value="Genomic_DNA"/>
</dbReference>
<feature type="region of interest" description="Disordered" evidence="1">
    <location>
        <begin position="83"/>
        <end position="105"/>
    </location>
</feature>
<evidence type="ECO:0000256" key="1">
    <source>
        <dbReference type="SAM" id="MobiDB-lite"/>
    </source>
</evidence>
<sequence length="569" mass="63157">MTRVTQMIRIQLVREGQIVKQITSRVHESVVLEQINKFKDAYDEIVIVEGDLSEDARGMLKHVARKVVPAALAAGMALGSHGAAADNRSQNYGNNGTPGINRDFPSLNYSPGQYLQQAVLNARSGGAISKQPGPQVQYQQSPQQGTATKVYDQSRVSQDGRFYIVYDMDNKITRVPVQGTDFMAGDSQRMPHYITANGQVMYVRHPHNNGLGENIKKITESAMGELYSELGDIYHSMAPGIEKYKDSFKANQLYDALEKRAEELGAHREFTRMMGGAKNSAHMEYDTNPRGFENWFWFLPFAEDDVSEGMGTIGTTPTIPTSGSSNNNMSQKTQFNPTGKTTNATFNANGQLEIDDEDKQGLSPQAVDALKKAGIQIEEGVDEGLQAILSQYADSYAEFKEGGDIEDNQDFYDALYTYFADEVHEMPYGVQKARDGDPYAWITDRLNSLDNAPVVEADDEASAADQGAADKNIIMQIRKASDYEKPYALELGDGNSITITAQTANKILSQFDKLKPQSKELMQQTLNSAEGFREMLNYFNEREVNEADISINEQARIRARLLIKGVFGV</sequence>
<accession>A0A6J5TA80</accession>
<name>A0A6J5TA80_9CAUD</name>
<proteinExistence type="predicted"/>
<protein>
    <submittedName>
        <fullName evidence="2">Uncharacterized protein</fullName>
    </submittedName>
</protein>
<gene>
    <name evidence="2" type="ORF">UFOVP71_364</name>
</gene>
<feature type="compositionally biased region" description="Polar residues" evidence="1">
    <location>
        <begin position="87"/>
        <end position="98"/>
    </location>
</feature>
<feature type="compositionally biased region" description="Low complexity" evidence="1">
    <location>
        <begin position="131"/>
        <end position="144"/>
    </location>
</feature>
<evidence type="ECO:0000313" key="2">
    <source>
        <dbReference type="EMBL" id="CAB4241826.1"/>
    </source>
</evidence>
<feature type="region of interest" description="Disordered" evidence="1">
    <location>
        <begin position="125"/>
        <end position="152"/>
    </location>
</feature>